<dbReference type="InterPro" id="IPR050814">
    <property type="entry name" value="Myo-inositol_Transporter"/>
</dbReference>
<dbReference type="Gene3D" id="1.20.1250.20">
    <property type="entry name" value="MFS general substrate transporter like domains"/>
    <property type="match status" value="1"/>
</dbReference>
<dbReference type="PRINTS" id="PR00171">
    <property type="entry name" value="SUGRTRNSPORT"/>
</dbReference>
<dbReference type="Pfam" id="PF00083">
    <property type="entry name" value="Sugar_tr"/>
    <property type="match status" value="2"/>
</dbReference>
<dbReference type="InterPro" id="IPR020846">
    <property type="entry name" value="MFS_dom"/>
</dbReference>
<feature type="domain" description="Major facilitator superfamily (MFS) profile" evidence="8">
    <location>
        <begin position="13"/>
        <end position="514"/>
    </location>
</feature>
<feature type="transmembrane region" description="Helical" evidence="7">
    <location>
        <begin position="266"/>
        <end position="292"/>
    </location>
</feature>
<reference evidence="9 10" key="1">
    <citation type="submission" date="2016-08" db="EMBL/GenBank/DDBJ databases">
        <title>Draft genome of the agarase producing Sphingomonas sp. MCT13.</title>
        <authorList>
            <person name="D'Andrea M.M."/>
            <person name="Rossolini G.M."/>
            <person name="Thaller M.C."/>
        </authorList>
    </citation>
    <scope>NUCLEOTIDE SEQUENCE [LARGE SCALE GENOMIC DNA]</scope>
    <source>
        <strain evidence="9 10">MCT13</strain>
    </source>
</reference>
<comment type="similarity">
    <text evidence="2">Belongs to the major facilitator superfamily. Sugar transporter (TC 2.A.1.1) family.</text>
</comment>
<keyword evidence="6 7" id="KW-0472">Membrane</keyword>
<feature type="transmembrane region" description="Helical" evidence="7">
    <location>
        <begin position="455"/>
        <end position="475"/>
    </location>
</feature>
<protein>
    <submittedName>
        <fullName evidence="9">MFS transporter</fullName>
    </submittedName>
</protein>
<comment type="subcellular location">
    <subcellularLocation>
        <location evidence="1">Membrane</location>
        <topology evidence="1">Multi-pass membrane protein</topology>
    </subcellularLocation>
</comment>
<evidence type="ECO:0000313" key="10">
    <source>
        <dbReference type="Proteomes" id="UP000094487"/>
    </source>
</evidence>
<keyword evidence="3" id="KW-0813">Transport</keyword>
<dbReference type="EMBL" id="MDDS01000010">
    <property type="protein sequence ID" value="ODP38960.1"/>
    <property type="molecule type" value="Genomic_DNA"/>
</dbReference>
<dbReference type="AlphaFoldDB" id="A0A1E3M1L9"/>
<feature type="transmembrane region" description="Helical" evidence="7">
    <location>
        <begin position="78"/>
        <end position="97"/>
    </location>
</feature>
<evidence type="ECO:0000256" key="1">
    <source>
        <dbReference type="ARBA" id="ARBA00004141"/>
    </source>
</evidence>
<dbReference type="PROSITE" id="PS50850">
    <property type="entry name" value="MFS"/>
    <property type="match status" value="1"/>
</dbReference>
<evidence type="ECO:0000256" key="5">
    <source>
        <dbReference type="ARBA" id="ARBA00022989"/>
    </source>
</evidence>
<feature type="transmembrane region" description="Helical" evidence="7">
    <location>
        <begin position="178"/>
        <end position="198"/>
    </location>
</feature>
<dbReference type="PROSITE" id="PS00216">
    <property type="entry name" value="SUGAR_TRANSPORT_1"/>
    <property type="match status" value="1"/>
</dbReference>
<accession>A0A1E3M1L9</accession>
<evidence type="ECO:0000256" key="6">
    <source>
        <dbReference type="ARBA" id="ARBA00023136"/>
    </source>
</evidence>
<dbReference type="InterPro" id="IPR003663">
    <property type="entry name" value="Sugar/inositol_transpt"/>
</dbReference>
<dbReference type="PANTHER" id="PTHR48020:SF12">
    <property type="entry name" value="PROTON MYO-INOSITOL COTRANSPORTER"/>
    <property type="match status" value="1"/>
</dbReference>
<dbReference type="SUPFAM" id="SSF103473">
    <property type="entry name" value="MFS general substrate transporter"/>
    <property type="match status" value="1"/>
</dbReference>
<feature type="transmembrane region" description="Helical" evidence="7">
    <location>
        <begin position="135"/>
        <end position="158"/>
    </location>
</feature>
<evidence type="ECO:0000259" key="8">
    <source>
        <dbReference type="PROSITE" id="PS50850"/>
    </source>
</evidence>
<dbReference type="InterPro" id="IPR036259">
    <property type="entry name" value="MFS_trans_sf"/>
</dbReference>
<dbReference type="Proteomes" id="UP000094487">
    <property type="component" value="Unassembled WGS sequence"/>
</dbReference>
<organism evidence="9 10">
    <name type="scientific">Sphingomonas turrisvirgatae</name>
    <dbReference type="NCBI Taxonomy" id="1888892"/>
    <lineage>
        <taxon>Bacteria</taxon>
        <taxon>Pseudomonadati</taxon>
        <taxon>Pseudomonadota</taxon>
        <taxon>Alphaproteobacteria</taxon>
        <taxon>Sphingomonadales</taxon>
        <taxon>Sphingomonadaceae</taxon>
        <taxon>Sphingomonas</taxon>
    </lineage>
</organism>
<keyword evidence="4 7" id="KW-0812">Transmembrane</keyword>
<feature type="transmembrane region" description="Helical" evidence="7">
    <location>
        <begin position="103"/>
        <end position="123"/>
    </location>
</feature>
<evidence type="ECO:0000256" key="7">
    <source>
        <dbReference type="SAM" id="Phobius"/>
    </source>
</evidence>
<evidence type="ECO:0000256" key="3">
    <source>
        <dbReference type="ARBA" id="ARBA00022448"/>
    </source>
</evidence>
<keyword evidence="5 7" id="KW-1133">Transmembrane helix</keyword>
<dbReference type="PANTHER" id="PTHR48020">
    <property type="entry name" value="PROTON MYO-INOSITOL COTRANSPORTER"/>
    <property type="match status" value="1"/>
</dbReference>
<feature type="transmembrane region" description="Helical" evidence="7">
    <location>
        <begin position="12"/>
        <end position="31"/>
    </location>
</feature>
<sequence>MGGVDTNRRALLLAIMVCFGGFVFGLDAALVSGTKAYVMRDLGADAIGFGYAVSAPGLGVVFALMVTGFVCDRLGRRTTLLIIGWLYLISAVGAVFSQTLWQLVAFRFLGGLAFASLSVSSMYVGEIAPPAKRGLLVAVNQLNIVVGLFAAYLANYFIQGWVADGAPIAAATGMDRYTWQWMLAVQIPPSILWILFLLKIPESPRWLLLKGRREEAAAVMRQLAPAGEVERSVAEIEAMVKAERAGNSGRSEGTWQSLARMFSPTIIRATIIGLVIASVQPTTGINAIMFYAPYVIEQSGVGADASFLVPVVNGVFSIIATSLALVFIDRIGRRTILLGGLAVAAVSLLACSLSFATATYRLEAPRIAALPVEIERASLAPVVGVTFDNDVAFKQALNGAIGRDVAERHEAELLKAATSINLWAVLIGIAAFVAAFQFSIGPIMWVILAEIFPTGVRGVAIPACALLTALINYFVQQLFPWQLVSFGAASVFGTYALCVTIGFVVLWRMLPETKGRSIEEIAATLAMKKEPA</sequence>
<feature type="transmembrane region" description="Helical" evidence="7">
    <location>
        <begin position="335"/>
        <end position="356"/>
    </location>
</feature>
<dbReference type="OrthoDB" id="5368493at2"/>
<evidence type="ECO:0000256" key="4">
    <source>
        <dbReference type="ARBA" id="ARBA00022692"/>
    </source>
</evidence>
<dbReference type="GO" id="GO:0022857">
    <property type="term" value="F:transmembrane transporter activity"/>
    <property type="evidence" value="ECO:0007669"/>
    <property type="project" value="InterPro"/>
</dbReference>
<name>A0A1E3M1L9_9SPHN</name>
<dbReference type="STRING" id="1888892.BFL28_12870"/>
<evidence type="ECO:0000313" key="9">
    <source>
        <dbReference type="EMBL" id="ODP38960.1"/>
    </source>
</evidence>
<dbReference type="InterPro" id="IPR005828">
    <property type="entry name" value="MFS_sugar_transport-like"/>
</dbReference>
<feature type="transmembrane region" description="Helical" evidence="7">
    <location>
        <begin position="307"/>
        <end position="328"/>
    </location>
</feature>
<proteinExistence type="inferred from homology"/>
<feature type="transmembrane region" description="Helical" evidence="7">
    <location>
        <begin position="51"/>
        <end position="71"/>
    </location>
</feature>
<dbReference type="InterPro" id="IPR005829">
    <property type="entry name" value="Sugar_transporter_CS"/>
</dbReference>
<keyword evidence="10" id="KW-1185">Reference proteome</keyword>
<evidence type="ECO:0000256" key="2">
    <source>
        <dbReference type="ARBA" id="ARBA00010992"/>
    </source>
</evidence>
<comment type="caution">
    <text evidence="9">The sequence shown here is derived from an EMBL/GenBank/DDBJ whole genome shotgun (WGS) entry which is preliminary data.</text>
</comment>
<gene>
    <name evidence="9" type="ORF">BFL28_12870</name>
</gene>
<feature type="transmembrane region" description="Helical" evidence="7">
    <location>
        <begin position="422"/>
        <end position="448"/>
    </location>
</feature>
<dbReference type="GO" id="GO:0016020">
    <property type="term" value="C:membrane"/>
    <property type="evidence" value="ECO:0007669"/>
    <property type="project" value="UniProtKB-SubCell"/>
</dbReference>
<feature type="transmembrane region" description="Helical" evidence="7">
    <location>
        <begin position="481"/>
        <end position="507"/>
    </location>
</feature>